<dbReference type="SUPFAM" id="SSF54001">
    <property type="entry name" value="Cysteine proteinases"/>
    <property type="match status" value="1"/>
</dbReference>
<evidence type="ECO:0000259" key="2">
    <source>
        <dbReference type="SMART" id="SM00460"/>
    </source>
</evidence>
<reference evidence="3 4" key="1">
    <citation type="submission" date="2010-12" db="EMBL/GenBank/DDBJ databases">
        <title>Complete sequence of Ethanoligenens harbinense YUAN-3.</title>
        <authorList>
            <person name="Lucas S."/>
            <person name="Copeland A."/>
            <person name="Lapidus A."/>
            <person name="Cheng J.-F."/>
            <person name="Bruce D."/>
            <person name="Goodwin L."/>
            <person name="Pitluck S."/>
            <person name="Chertkov O."/>
            <person name="Misra M."/>
            <person name="Detter J.C."/>
            <person name="Han C."/>
            <person name="Tapia R."/>
            <person name="Land M."/>
            <person name="Hauser L."/>
            <person name="Jeffries C."/>
            <person name="Kyrpides N."/>
            <person name="Ivanova N."/>
            <person name="Mikhailova N."/>
            <person name="Wang A."/>
            <person name="Mouttaki H."/>
            <person name="He Z."/>
            <person name="Zhou J."/>
            <person name="Hemme C.L."/>
            <person name="Woyke T."/>
        </authorList>
    </citation>
    <scope>NUCLEOTIDE SEQUENCE [LARGE SCALE GENOMIC DNA]</scope>
    <source>
        <strain evidence="4">DSM 18485 / JCM 12961 / CGMCC 1.5033 / YUAN-3</strain>
    </source>
</reference>
<dbReference type="AlphaFoldDB" id="E6U8F0"/>
<feature type="transmembrane region" description="Helical" evidence="1">
    <location>
        <begin position="7"/>
        <end position="25"/>
    </location>
</feature>
<proteinExistence type="predicted"/>
<dbReference type="InterPro" id="IPR038765">
    <property type="entry name" value="Papain-like_cys_pep_sf"/>
</dbReference>
<evidence type="ECO:0000256" key="1">
    <source>
        <dbReference type="SAM" id="Phobius"/>
    </source>
</evidence>
<keyword evidence="1" id="KW-1133">Transmembrane helix</keyword>
<protein>
    <submittedName>
        <fullName evidence="3">Transglutaminase domain-containing protein</fullName>
    </submittedName>
</protein>
<organism evidence="3 4">
    <name type="scientific">Ethanoligenens harbinense (strain DSM 18485 / JCM 12961 / CGMCC 1.5033 / YUAN-3)</name>
    <dbReference type="NCBI Taxonomy" id="663278"/>
    <lineage>
        <taxon>Bacteria</taxon>
        <taxon>Bacillati</taxon>
        <taxon>Bacillota</taxon>
        <taxon>Clostridia</taxon>
        <taxon>Eubacteriales</taxon>
        <taxon>Oscillospiraceae</taxon>
        <taxon>Ethanoligenens</taxon>
    </lineage>
</organism>
<dbReference type="RefSeq" id="WP_013486612.1">
    <property type="nucleotide sequence ID" value="NC_014828.1"/>
</dbReference>
<gene>
    <name evidence="3" type="ordered locus">Ethha_2777</name>
</gene>
<evidence type="ECO:0000313" key="3">
    <source>
        <dbReference type="EMBL" id="ADU28269.1"/>
    </source>
</evidence>
<feature type="domain" description="Transglutaminase-like" evidence="2">
    <location>
        <begin position="248"/>
        <end position="307"/>
    </location>
</feature>
<dbReference type="STRING" id="663278.Ethha_2777"/>
<keyword evidence="1" id="KW-0812">Transmembrane</keyword>
<dbReference type="Pfam" id="PF01841">
    <property type="entry name" value="Transglut_core"/>
    <property type="match status" value="1"/>
</dbReference>
<dbReference type="HOGENOM" id="CLU_762351_0_0_9"/>
<dbReference type="EMBL" id="CP002400">
    <property type="protein sequence ID" value="ADU28269.1"/>
    <property type="molecule type" value="Genomic_DNA"/>
</dbReference>
<dbReference type="KEGG" id="eha:Ethha_2777"/>
<dbReference type="InterPro" id="IPR052557">
    <property type="entry name" value="CAP/Cytokinesis_protein"/>
</dbReference>
<dbReference type="InterPro" id="IPR002931">
    <property type="entry name" value="Transglutaminase-like"/>
</dbReference>
<evidence type="ECO:0000313" key="4">
    <source>
        <dbReference type="Proteomes" id="UP000001551"/>
    </source>
</evidence>
<dbReference type="Proteomes" id="UP000001551">
    <property type="component" value="Chromosome"/>
</dbReference>
<dbReference type="eggNOG" id="COG5279">
    <property type="taxonomic scope" value="Bacteria"/>
</dbReference>
<name>E6U8F0_ETHHY</name>
<dbReference type="GO" id="GO:0005737">
    <property type="term" value="C:cytoplasm"/>
    <property type="evidence" value="ECO:0007669"/>
    <property type="project" value="TreeGrafter"/>
</dbReference>
<keyword evidence="1" id="KW-0472">Membrane</keyword>
<dbReference type="PANTHER" id="PTHR46333:SF2">
    <property type="entry name" value="CYTOKINESIS PROTEIN 3"/>
    <property type="match status" value="1"/>
</dbReference>
<dbReference type="Gene3D" id="3.10.620.30">
    <property type="match status" value="1"/>
</dbReference>
<accession>E6U8F0</accession>
<dbReference type="PANTHER" id="PTHR46333">
    <property type="entry name" value="CYTOKINESIS PROTEIN 3"/>
    <property type="match status" value="1"/>
</dbReference>
<sequence>MGKIAKYIYAFVMLGVMVYAIAVFGQDIGIQSLLEGGLSGLESAAGSAAGNWRNTVSGGQPLPTTQGTVSVPVQDAAPVQTTAAPSGEYAQTGMQGLSVYPYGRTLLSAAEQATYDRVQAGLVGVQPRVTLDSTATPTAMQKIVQYVISDHPEVFYLNSTSMSYTYGLGGARQFTISFSYAYTADRVADMREQMRAAALPMLAQAAAKTDPVKKELALHDALVEKCSYNIDAANNPDAYPLAFTACGALAEGSAVCEGYAKALKLLLDSAGLHALYVTGTASSGGESGPHAWDFVYVGKWYQVDATFDDPVIQTASGKYVQSDKKSYTYFNFITRPDHVLGTFDSASPFSSDSENYQVMPTLG</sequence>
<dbReference type="SMART" id="SM00460">
    <property type="entry name" value="TGc"/>
    <property type="match status" value="1"/>
</dbReference>
<keyword evidence="4" id="KW-1185">Reference proteome</keyword>